<evidence type="ECO:0000313" key="2">
    <source>
        <dbReference type="WBParaSite" id="ALUE_0000672401-mRNA-1"/>
    </source>
</evidence>
<dbReference type="Proteomes" id="UP000036681">
    <property type="component" value="Unplaced"/>
</dbReference>
<reference evidence="2" key="1">
    <citation type="submission" date="2017-02" db="UniProtKB">
        <authorList>
            <consortium name="WormBaseParasite"/>
        </authorList>
    </citation>
    <scope>IDENTIFICATION</scope>
</reference>
<protein>
    <submittedName>
        <fullName evidence="2">Ovule protein</fullName>
    </submittedName>
</protein>
<accession>A0A0M3HV20</accession>
<dbReference type="WBParaSite" id="ALUE_0000672401-mRNA-1">
    <property type="protein sequence ID" value="ALUE_0000672401-mRNA-1"/>
    <property type="gene ID" value="ALUE_0000672401"/>
</dbReference>
<proteinExistence type="predicted"/>
<keyword evidence="1" id="KW-1185">Reference proteome</keyword>
<name>A0A0M3HV20_ASCLU</name>
<dbReference type="AlphaFoldDB" id="A0A0M3HV20"/>
<evidence type="ECO:0000313" key="1">
    <source>
        <dbReference type="Proteomes" id="UP000036681"/>
    </source>
</evidence>
<sequence>MTQMHLQLIVAEMQRSGTKGCQIGMAQRKRLEKKCSKDLTPLHQRFARYEIFTLYVFNSFMSHKTSQLFCYGKAIGVNKVIADKEF</sequence>
<organism evidence="1 2">
    <name type="scientific">Ascaris lumbricoides</name>
    <name type="common">Giant roundworm</name>
    <dbReference type="NCBI Taxonomy" id="6252"/>
    <lineage>
        <taxon>Eukaryota</taxon>
        <taxon>Metazoa</taxon>
        <taxon>Ecdysozoa</taxon>
        <taxon>Nematoda</taxon>
        <taxon>Chromadorea</taxon>
        <taxon>Rhabditida</taxon>
        <taxon>Spirurina</taxon>
        <taxon>Ascaridomorpha</taxon>
        <taxon>Ascaridoidea</taxon>
        <taxon>Ascarididae</taxon>
        <taxon>Ascaris</taxon>
    </lineage>
</organism>